<accession>A0A6P6XRJ8</accession>
<protein>
    <submittedName>
        <fullName evidence="3">Peroxisomal biogenesis factor 6-like</fullName>
    </submittedName>
</protein>
<evidence type="ECO:0000256" key="1">
    <source>
        <dbReference type="SAM" id="MobiDB-lite"/>
    </source>
</evidence>
<name>A0A6P6XRJ8_DERPT</name>
<organism evidence="2 3">
    <name type="scientific">Dermatophagoides pteronyssinus</name>
    <name type="common">European house dust mite</name>
    <dbReference type="NCBI Taxonomy" id="6956"/>
    <lineage>
        <taxon>Eukaryota</taxon>
        <taxon>Metazoa</taxon>
        <taxon>Ecdysozoa</taxon>
        <taxon>Arthropoda</taxon>
        <taxon>Chelicerata</taxon>
        <taxon>Arachnida</taxon>
        <taxon>Acari</taxon>
        <taxon>Acariformes</taxon>
        <taxon>Sarcoptiformes</taxon>
        <taxon>Astigmata</taxon>
        <taxon>Psoroptidia</taxon>
        <taxon>Analgoidea</taxon>
        <taxon>Pyroglyphidae</taxon>
        <taxon>Dermatophagoidinae</taxon>
        <taxon>Dermatophagoides</taxon>
    </lineage>
</organism>
<dbReference type="AlphaFoldDB" id="A0A6P6XRJ8"/>
<dbReference type="Proteomes" id="UP000515146">
    <property type="component" value="Unplaced"/>
</dbReference>
<reference evidence="3" key="1">
    <citation type="submission" date="2025-08" db="UniProtKB">
        <authorList>
            <consortium name="RefSeq"/>
        </authorList>
    </citation>
    <scope>IDENTIFICATION</scope>
    <source>
        <strain evidence="3">Airmid</strain>
    </source>
</reference>
<feature type="compositionally biased region" description="Low complexity" evidence="1">
    <location>
        <begin position="11"/>
        <end position="22"/>
    </location>
</feature>
<dbReference type="InterPro" id="IPR053019">
    <property type="entry name" value="GATA_zinc_finger"/>
</dbReference>
<dbReference type="PANTHER" id="PTHR23353">
    <property type="entry name" value="RAB-GAP/TBC-RELATED"/>
    <property type="match status" value="1"/>
</dbReference>
<proteinExistence type="predicted"/>
<dbReference type="RefSeq" id="XP_027196097.1">
    <property type="nucleotide sequence ID" value="XM_027340296.1"/>
</dbReference>
<sequence>METLSLELDYSSPTTTSTTTTTTKTIKNMTKHSNGSIAIIETFESNQDEKLDGHPKYHHETTKTIIKNNTTSQLIINDDNKNDNDNNDDNNDYEDVNVVVVDNTKSATINNKHQQDNDTISILATINNNTLMSPSMTTSTNIRKKENTNKNFTIMIDDLFIRKLLHQICPQIFDENWLERFTQQYLQSFHEKKCTLRVREILDLTLSSNSMTAVDEIFVYWPIHHQSTNNIDDENDNDQEIYIDSSSTWLQYRDAMTYLYNFCELLMSIEAKFVHAKQKDMCQQLAREIRSYLYWITNDDRFKVCGSNDNEEESPPLFQSSPVDLIGGNIDNHPKPQRKQEEMSSNVISHNYNDSYNNCQQQHKLFHSILQHLLRILYEILMKLNQSDDHVNSISNQNNDMVVNNSLKFFQIFNKLFERFESSSTDHTSLYNQWMRQLNSLLMMLMKYAMF</sequence>
<dbReference type="PANTHER" id="PTHR23353:SF23">
    <property type="entry name" value="PROTEIN HAIRLESS"/>
    <property type="match status" value="1"/>
</dbReference>
<evidence type="ECO:0000313" key="3">
    <source>
        <dbReference type="RefSeq" id="XP_027196097.1"/>
    </source>
</evidence>
<keyword evidence="2" id="KW-1185">Reference proteome</keyword>
<feature type="region of interest" description="Disordered" evidence="1">
    <location>
        <begin position="1"/>
        <end position="22"/>
    </location>
</feature>
<dbReference type="KEGG" id="dpte:113790604"/>
<gene>
    <name evidence="3" type="primary">LOC113790604</name>
</gene>
<evidence type="ECO:0000313" key="2">
    <source>
        <dbReference type="Proteomes" id="UP000515146"/>
    </source>
</evidence>
<dbReference type="InParanoid" id="A0A6P6XRJ8"/>